<keyword evidence="4" id="KW-1185">Reference proteome</keyword>
<evidence type="ECO:0000256" key="1">
    <source>
        <dbReference type="ARBA" id="ARBA00009477"/>
    </source>
</evidence>
<reference evidence="3" key="1">
    <citation type="submission" date="2021-04" db="EMBL/GenBank/DDBJ databases">
        <title>The complete genome sequence of Caulobacter sp. S6.</title>
        <authorList>
            <person name="Tang Y."/>
            <person name="Ouyang W."/>
            <person name="Liu Q."/>
            <person name="Huang B."/>
            <person name="Guo Z."/>
            <person name="Lei P."/>
        </authorList>
    </citation>
    <scope>NUCLEOTIDE SEQUENCE</scope>
    <source>
        <strain evidence="3">S6</strain>
    </source>
</reference>
<dbReference type="NCBIfam" id="TIGR01730">
    <property type="entry name" value="RND_mfp"/>
    <property type="match status" value="1"/>
</dbReference>
<dbReference type="GO" id="GO:0015562">
    <property type="term" value="F:efflux transmembrane transporter activity"/>
    <property type="evidence" value="ECO:0007669"/>
    <property type="project" value="TreeGrafter"/>
</dbReference>
<name>A0A975IWE2_9CAUL</name>
<evidence type="ECO:0000313" key="4">
    <source>
        <dbReference type="Proteomes" id="UP000676409"/>
    </source>
</evidence>
<protein>
    <submittedName>
        <fullName evidence="3">Efflux RND transporter periplasmic adaptor subunit</fullName>
    </submittedName>
</protein>
<proteinExistence type="inferred from homology"/>
<dbReference type="AlphaFoldDB" id="A0A975IWE2"/>
<dbReference type="Proteomes" id="UP000676409">
    <property type="component" value="Chromosome"/>
</dbReference>
<evidence type="ECO:0000259" key="2">
    <source>
        <dbReference type="Pfam" id="PF25876"/>
    </source>
</evidence>
<evidence type="ECO:0000313" key="3">
    <source>
        <dbReference type="EMBL" id="QUD89745.1"/>
    </source>
</evidence>
<dbReference type="EMBL" id="CP073078">
    <property type="protein sequence ID" value="QUD89745.1"/>
    <property type="molecule type" value="Genomic_DNA"/>
</dbReference>
<dbReference type="Gene3D" id="2.40.50.100">
    <property type="match status" value="1"/>
</dbReference>
<dbReference type="PANTHER" id="PTHR30469:SF15">
    <property type="entry name" value="HLYD FAMILY OF SECRETION PROTEINS"/>
    <property type="match status" value="1"/>
</dbReference>
<dbReference type="Gene3D" id="1.10.287.470">
    <property type="entry name" value="Helix hairpin bin"/>
    <property type="match status" value="1"/>
</dbReference>
<dbReference type="Pfam" id="PF25876">
    <property type="entry name" value="HH_MFP_RND"/>
    <property type="match status" value="1"/>
</dbReference>
<dbReference type="GO" id="GO:1990281">
    <property type="term" value="C:efflux pump complex"/>
    <property type="evidence" value="ECO:0007669"/>
    <property type="project" value="TreeGrafter"/>
</dbReference>
<gene>
    <name evidence="3" type="ORF">KCG34_07705</name>
</gene>
<dbReference type="KEGG" id="caul:KCG34_07705"/>
<sequence length="323" mass="33956">MPQILRRPATWLVVLAVLTVVAIGGGLSLRAKAKTAQAAKQAPPPESPYAAIANGKADVEGGVIQVAARAPGVVREVDVNEGERVKKGQVLARQEDDQARLAAQTAGADLEQARAQVAAIQVQLTTAHREYDRLAKLAAANFVARQQLDQAMDAIHAAEAQGELQRAAISAAEARLAQARYNEELTIVRAPADGTIVRRYAQPGAGASTLNVSTMFDLEPDTPHIVRAEIAEAALPVVAVGQTVRMTPEADPGKTFQGQVLRRSGVFGARKLLSDDPAEAADARVVEVVISADDAPFLVGQRVLVKFLKPGKTAEAAKAGARG</sequence>
<dbReference type="InterPro" id="IPR006143">
    <property type="entry name" value="RND_pump_MFP"/>
</dbReference>
<dbReference type="InterPro" id="IPR058624">
    <property type="entry name" value="MdtA-like_HH"/>
</dbReference>
<comment type="similarity">
    <text evidence="1">Belongs to the membrane fusion protein (MFP) (TC 8.A.1) family.</text>
</comment>
<accession>A0A975IWE2</accession>
<feature type="domain" description="Multidrug resistance protein MdtA-like alpha-helical hairpin" evidence="2">
    <location>
        <begin position="110"/>
        <end position="178"/>
    </location>
</feature>
<organism evidence="3 4">
    <name type="scientific">Phenylobacterium montanum</name>
    <dbReference type="NCBI Taxonomy" id="2823693"/>
    <lineage>
        <taxon>Bacteria</taxon>
        <taxon>Pseudomonadati</taxon>
        <taxon>Pseudomonadota</taxon>
        <taxon>Alphaproteobacteria</taxon>
        <taxon>Caulobacterales</taxon>
        <taxon>Caulobacteraceae</taxon>
        <taxon>Phenylobacterium</taxon>
    </lineage>
</organism>
<dbReference type="PANTHER" id="PTHR30469">
    <property type="entry name" value="MULTIDRUG RESISTANCE PROTEIN MDTA"/>
    <property type="match status" value="1"/>
</dbReference>
<dbReference type="Gene3D" id="2.40.30.170">
    <property type="match status" value="1"/>
</dbReference>
<dbReference type="RefSeq" id="WP_211939797.1">
    <property type="nucleotide sequence ID" value="NZ_CP073078.1"/>
</dbReference>
<dbReference type="SUPFAM" id="SSF111369">
    <property type="entry name" value="HlyD-like secretion proteins"/>
    <property type="match status" value="1"/>
</dbReference>